<dbReference type="InterPro" id="IPR020904">
    <property type="entry name" value="Sc_DH/Rdtase_CS"/>
</dbReference>
<dbReference type="PANTHER" id="PTHR48107:SF16">
    <property type="entry name" value="NADPH-DEPENDENT ALDEHYDE REDUCTASE 1, CHLOROPLASTIC"/>
    <property type="match status" value="1"/>
</dbReference>
<evidence type="ECO:0000256" key="2">
    <source>
        <dbReference type="ARBA" id="ARBA00023002"/>
    </source>
</evidence>
<dbReference type="InterPro" id="IPR002347">
    <property type="entry name" value="SDR_fam"/>
</dbReference>
<dbReference type="SUPFAM" id="SSF51735">
    <property type="entry name" value="NAD(P)-binding Rossmann-fold domains"/>
    <property type="match status" value="1"/>
</dbReference>
<dbReference type="EMBL" id="MK072383">
    <property type="protein sequence ID" value="AYV82542.1"/>
    <property type="molecule type" value="Genomic_DNA"/>
</dbReference>
<dbReference type="GO" id="GO:0016614">
    <property type="term" value="F:oxidoreductase activity, acting on CH-OH group of donors"/>
    <property type="evidence" value="ECO:0007669"/>
    <property type="project" value="UniProtKB-ARBA"/>
</dbReference>
<sequence length="311" mass="33837">MNNFEVKAKSYKFIDLGDKGTDLKEKCNFPDMFPAQHQERQPGLEYLMNPLPIFDNPKYKGSGKLKGRVALVTGGDSGIGRAVCVAFAKEGAEVAIAYLYEDKDAELTKSYIEGYGSKCLLIKGDLTLKGAEVDVIKKVLDYFGSLDVLVLNHGVQFPQHDIRDISDEQLELTFKTNIISYFKIVRAAIPYLKNGAAIVCTASITAYEGPSVLIDYASTKGAVVSFVRALSHQLVGKGIRVNAVGPGPVWTSLIVSSYSADYVKTFGTDTPMKRAGQPYELAPTYVYLACDDSSFVTGQVLHVNGGKQTSS</sequence>
<dbReference type="InterPro" id="IPR036291">
    <property type="entry name" value="NAD(P)-bd_dom_sf"/>
</dbReference>
<keyword evidence="2" id="KW-0560">Oxidoreductase</keyword>
<dbReference type="PRINTS" id="PR00081">
    <property type="entry name" value="GDHRDH"/>
</dbReference>
<dbReference type="FunFam" id="3.40.50.720:FF:000084">
    <property type="entry name" value="Short-chain dehydrogenase reductase"/>
    <property type="match status" value="1"/>
</dbReference>
<protein>
    <submittedName>
        <fullName evidence="3">SDR family NAD(P)-dependent oxidoreductase</fullName>
    </submittedName>
</protein>
<proteinExistence type="inferred from homology"/>
<dbReference type="PANTHER" id="PTHR48107">
    <property type="entry name" value="NADPH-DEPENDENT ALDEHYDE REDUCTASE-LIKE PROTEIN, CHLOROPLASTIC-RELATED"/>
    <property type="match status" value="1"/>
</dbReference>
<evidence type="ECO:0000313" key="3">
    <source>
        <dbReference type="EMBL" id="AYV82542.1"/>
    </source>
</evidence>
<reference evidence="3" key="1">
    <citation type="submission" date="2018-10" db="EMBL/GenBank/DDBJ databases">
        <title>Hidden diversity of soil giant viruses.</title>
        <authorList>
            <person name="Schulz F."/>
            <person name="Alteio L."/>
            <person name="Goudeau D."/>
            <person name="Ryan E.M."/>
            <person name="Malmstrom R.R."/>
            <person name="Blanchard J."/>
            <person name="Woyke T."/>
        </authorList>
    </citation>
    <scope>NUCLEOTIDE SEQUENCE</scope>
    <source>
        <strain evidence="3">HYV1</strain>
    </source>
</reference>
<evidence type="ECO:0000256" key="1">
    <source>
        <dbReference type="ARBA" id="ARBA00006484"/>
    </source>
</evidence>
<gene>
    <name evidence="3" type="ORF">Hyperionvirus1_121</name>
</gene>
<dbReference type="Gene3D" id="3.40.50.720">
    <property type="entry name" value="NAD(P)-binding Rossmann-like Domain"/>
    <property type="match status" value="1"/>
</dbReference>
<name>A0A3G5A691_9VIRU</name>
<organism evidence="3">
    <name type="scientific">Hyperionvirus sp</name>
    <dbReference type="NCBI Taxonomy" id="2487770"/>
    <lineage>
        <taxon>Viruses</taxon>
        <taxon>Varidnaviria</taxon>
        <taxon>Bamfordvirae</taxon>
        <taxon>Nucleocytoviricota</taxon>
        <taxon>Megaviricetes</taxon>
        <taxon>Imitervirales</taxon>
        <taxon>Mimiviridae</taxon>
        <taxon>Klosneuvirinae</taxon>
    </lineage>
</organism>
<dbReference type="Pfam" id="PF13561">
    <property type="entry name" value="adh_short_C2"/>
    <property type="match status" value="1"/>
</dbReference>
<dbReference type="PROSITE" id="PS00061">
    <property type="entry name" value="ADH_SHORT"/>
    <property type="match status" value="1"/>
</dbReference>
<comment type="similarity">
    <text evidence="1">Belongs to the short-chain dehydrogenases/reductases (SDR) family.</text>
</comment>
<accession>A0A3G5A691</accession>